<keyword evidence="1" id="KW-0472">Membrane</keyword>
<feature type="transmembrane region" description="Helical" evidence="1">
    <location>
        <begin position="88"/>
        <end position="107"/>
    </location>
</feature>
<sequence length="136" mass="16064">MAWKESRVKSVLTNTCPRCHEGKIFKYNTIFNLKKFDKMYERCNKCGHKYERETGFFYGAMYASYAVTVAFSVATFVLTYLIYQDTPYWVYIINILVVLIVLAPLSFRLGRLVWINLFTGYDSEAIEKHKQKHTEE</sequence>
<keyword evidence="3" id="KW-1185">Reference proteome</keyword>
<dbReference type="EMBL" id="QFRJ01000005">
    <property type="protein sequence ID" value="PWH85577.1"/>
    <property type="molecule type" value="Genomic_DNA"/>
</dbReference>
<dbReference type="InterPro" id="IPR009325">
    <property type="entry name" value="DUF983"/>
</dbReference>
<feature type="transmembrane region" description="Helical" evidence="1">
    <location>
        <begin position="55"/>
        <end position="82"/>
    </location>
</feature>
<dbReference type="Pfam" id="PF06170">
    <property type="entry name" value="DUF983"/>
    <property type="match status" value="1"/>
</dbReference>
<organism evidence="2 3">
    <name type="scientific">Brumimicrobium oceani</name>
    <dbReference type="NCBI Taxonomy" id="2100725"/>
    <lineage>
        <taxon>Bacteria</taxon>
        <taxon>Pseudomonadati</taxon>
        <taxon>Bacteroidota</taxon>
        <taxon>Flavobacteriia</taxon>
        <taxon>Flavobacteriales</taxon>
        <taxon>Crocinitomicaceae</taxon>
        <taxon>Brumimicrobium</taxon>
    </lineage>
</organism>
<accession>A0A2U2XCU0</accession>
<name>A0A2U2XCU0_9FLAO</name>
<evidence type="ECO:0000313" key="2">
    <source>
        <dbReference type="EMBL" id="PWH85577.1"/>
    </source>
</evidence>
<proteinExistence type="predicted"/>
<dbReference type="OrthoDB" id="9790326at2"/>
<keyword evidence="1" id="KW-1133">Transmembrane helix</keyword>
<protein>
    <submittedName>
        <fullName evidence="2">DUF983 domain-containing protein</fullName>
    </submittedName>
</protein>
<dbReference type="RefSeq" id="WP_109359283.1">
    <property type="nucleotide sequence ID" value="NZ_QFRJ01000005.1"/>
</dbReference>
<comment type="caution">
    <text evidence="2">The sequence shown here is derived from an EMBL/GenBank/DDBJ whole genome shotgun (WGS) entry which is preliminary data.</text>
</comment>
<evidence type="ECO:0000313" key="3">
    <source>
        <dbReference type="Proteomes" id="UP000245370"/>
    </source>
</evidence>
<keyword evidence="1" id="KW-0812">Transmembrane</keyword>
<reference evidence="2 3" key="2">
    <citation type="submission" date="2018-05" db="EMBL/GenBank/DDBJ databases">
        <authorList>
            <person name="Lanie J.A."/>
            <person name="Ng W.-L."/>
            <person name="Kazmierczak K.M."/>
            <person name="Andrzejewski T.M."/>
            <person name="Davidsen T.M."/>
            <person name="Wayne K.J."/>
            <person name="Tettelin H."/>
            <person name="Glass J.I."/>
            <person name="Rusch D."/>
            <person name="Podicherti R."/>
            <person name="Tsui H.-C.T."/>
            <person name="Winkler M.E."/>
        </authorList>
    </citation>
    <scope>NUCLEOTIDE SEQUENCE [LARGE SCALE GENOMIC DNA]</scope>
    <source>
        <strain evidence="2 3">C305</strain>
    </source>
</reference>
<dbReference type="Proteomes" id="UP000245370">
    <property type="component" value="Unassembled WGS sequence"/>
</dbReference>
<reference evidence="2 3" key="1">
    <citation type="submission" date="2018-05" db="EMBL/GenBank/DDBJ databases">
        <title>Brumimicrobium oceani sp. nov., isolated from coastal sediment.</title>
        <authorList>
            <person name="Kou Y."/>
        </authorList>
    </citation>
    <scope>NUCLEOTIDE SEQUENCE [LARGE SCALE GENOMIC DNA]</scope>
    <source>
        <strain evidence="2 3">C305</strain>
    </source>
</reference>
<evidence type="ECO:0000256" key="1">
    <source>
        <dbReference type="SAM" id="Phobius"/>
    </source>
</evidence>
<dbReference type="AlphaFoldDB" id="A0A2U2XCU0"/>
<gene>
    <name evidence="2" type="ORF">DIT68_08020</name>
</gene>